<feature type="region of interest" description="Disordered" evidence="1">
    <location>
        <begin position="339"/>
        <end position="383"/>
    </location>
</feature>
<evidence type="ECO:0000256" key="1">
    <source>
        <dbReference type="SAM" id="MobiDB-lite"/>
    </source>
</evidence>
<feature type="transmembrane region" description="Helical" evidence="2">
    <location>
        <begin position="184"/>
        <end position="206"/>
    </location>
</feature>
<reference evidence="3 4" key="1">
    <citation type="submission" date="2016-06" db="EMBL/GenBank/DDBJ databases">
        <authorList>
            <person name="Kjaerup R.B."/>
            <person name="Dalgaard T.S."/>
            <person name="Juul-Madsen H.R."/>
        </authorList>
    </citation>
    <scope>NUCLEOTIDE SEQUENCE [LARGE SCALE GENOMIC DNA]</scope>
    <source>
        <strain evidence="3 4">DSM 43913</strain>
    </source>
</reference>
<keyword evidence="4" id="KW-1185">Reference proteome</keyword>
<dbReference type="Proteomes" id="UP000198251">
    <property type="component" value="Chromosome I"/>
</dbReference>
<feature type="transmembrane region" description="Helical" evidence="2">
    <location>
        <begin position="89"/>
        <end position="112"/>
    </location>
</feature>
<evidence type="ECO:0000313" key="4">
    <source>
        <dbReference type="Proteomes" id="UP000198251"/>
    </source>
</evidence>
<keyword evidence="2" id="KW-0812">Transmembrane</keyword>
<evidence type="ECO:0000313" key="3">
    <source>
        <dbReference type="EMBL" id="SCG15587.1"/>
    </source>
</evidence>
<sequence>MCNPFMPVSCTGVFGAESSVSEKIGGSVTDMFLGGLAGSMNDAIKWVITVMASWILVPSTDLCAGDPNAAGWLADCNAAGGPAQQLRGFLLPITVLVMVGGLIWQGITMVITRKGEPMLQAVRGVWTSALWGAIGIGGTHLALKASDSYSLWILNKAIINGSNRPPLDALSAALGSMLLPTAGVTPLVTIFIGGLVFFLSAVQAVLMIFREGSVVILAGALQLAATGSIMRGTSQWLSKVTGWGIALIAFKPVAMTVYATGYILTDGNGRSFLMGLAVLVLSVVALPTMMKFFTWTTGAIASGGSSAGMAAAGAAAGLHAASSLRSVGGSSAGEHARYLDTSLGGRSGGGPTGSVPVTPTAMPRAGASTAASDTPVGGAAGRTAAAERAAGGGATAASGVDAAATGPTALVVTGVATAAQAAGSAAKSAADAAASTTQDNR</sequence>
<feature type="transmembrane region" description="Helical" evidence="2">
    <location>
        <begin position="213"/>
        <end position="230"/>
    </location>
</feature>
<accession>A0A1C5G7A7</accession>
<keyword evidence="2" id="KW-0472">Membrane</keyword>
<organism evidence="3 4">
    <name type="scientific">Micromonospora echinofusca</name>
    <dbReference type="NCBI Taxonomy" id="47858"/>
    <lineage>
        <taxon>Bacteria</taxon>
        <taxon>Bacillati</taxon>
        <taxon>Actinomycetota</taxon>
        <taxon>Actinomycetes</taxon>
        <taxon>Micromonosporales</taxon>
        <taxon>Micromonosporaceae</taxon>
        <taxon>Micromonospora</taxon>
    </lineage>
</organism>
<proteinExistence type="predicted"/>
<gene>
    <name evidence="3" type="ORF">GA0070610_1822</name>
</gene>
<feature type="transmembrane region" description="Helical" evidence="2">
    <location>
        <begin position="124"/>
        <end position="143"/>
    </location>
</feature>
<protein>
    <recommendedName>
        <fullName evidence="5">TrbL/VirB6 plasmid conjugal transfer protein</fullName>
    </recommendedName>
</protein>
<dbReference type="EMBL" id="LT607733">
    <property type="protein sequence ID" value="SCG15587.1"/>
    <property type="molecule type" value="Genomic_DNA"/>
</dbReference>
<feature type="transmembrane region" description="Helical" evidence="2">
    <location>
        <begin position="242"/>
        <end position="265"/>
    </location>
</feature>
<evidence type="ECO:0000256" key="2">
    <source>
        <dbReference type="SAM" id="Phobius"/>
    </source>
</evidence>
<feature type="transmembrane region" description="Helical" evidence="2">
    <location>
        <begin position="272"/>
        <end position="293"/>
    </location>
</feature>
<dbReference type="AlphaFoldDB" id="A0A1C5G7A7"/>
<name>A0A1C5G7A7_MICEH</name>
<evidence type="ECO:0008006" key="5">
    <source>
        <dbReference type="Google" id="ProtNLM"/>
    </source>
</evidence>
<keyword evidence="2" id="KW-1133">Transmembrane helix</keyword>